<evidence type="ECO:0000259" key="1">
    <source>
        <dbReference type="Pfam" id="PF01526"/>
    </source>
</evidence>
<organism evidence="2 3">
    <name type="scientific">Kribbella orskensis</name>
    <dbReference type="NCBI Taxonomy" id="2512216"/>
    <lineage>
        <taxon>Bacteria</taxon>
        <taxon>Bacillati</taxon>
        <taxon>Actinomycetota</taxon>
        <taxon>Actinomycetes</taxon>
        <taxon>Propionibacteriales</taxon>
        <taxon>Kribbellaceae</taxon>
        <taxon>Kribbella</taxon>
    </lineage>
</organism>
<dbReference type="Proteomes" id="UP000295818">
    <property type="component" value="Unassembled WGS sequence"/>
</dbReference>
<comment type="caution">
    <text evidence="2">The sequence shown here is derived from an EMBL/GenBank/DDBJ whole genome shotgun (WGS) entry which is preliminary data.</text>
</comment>
<dbReference type="Pfam" id="PF01526">
    <property type="entry name" value="DDE_Tnp_Tn3"/>
    <property type="match status" value="1"/>
</dbReference>
<name>A0ABY2B809_9ACTN</name>
<gene>
    <name evidence="2" type="ORF">EV644_13135</name>
</gene>
<proteinExistence type="predicted"/>
<evidence type="ECO:0000313" key="3">
    <source>
        <dbReference type="Proteomes" id="UP000295818"/>
    </source>
</evidence>
<sequence length="58" mass="6724">MPLSDMLKEAALRTGCHFGAFDQNIFTEWHSRYVGRGVLIYWHVEKKSMAIHSQVINC</sequence>
<accession>A0ABY2B809</accession>
<keyword evidence="3" id="KW-1185">Reference proteome</keyword>
<reference evidence="2 3" key="1">
    <citation type="journal article" date="2015" name="Stand. Genomic Sci.">
        <title>Genomic Encyclopedia of Bacterial and Archaeal Type Strains, Phase III: the genomes of soil and plant-associated and newly described type strains.</title>
        <authorList>
            <person name="Whitman W.B."/>
            <person name="Woyke T."/>
            <person name="Klenk H.P."/>
            <person name="Zhou Y."/>
            <person name="Lilburn T.G."/>
            <person name="Beck B.J."/>
            <person name="De Vos P."/>
            <person name="Vandamme P."/>
            <person name="Eisen J.A."/>
            <person name="Garrity G."/>
            <person name="Hugenholtz P."/>
            <person name="Kyrpides N.C."/>
        </authorList>
    </citation>
    <scope>NUCLEOTIDE SEQUENCE [LARGE SCALE GENOMIC DNA]</scope>
    <source>
        <strain evidence="2 3">VKM Ac-2538</strain>
    </source>
</reference>
<feature type="domain" description="Tn3 transposase DDE" evidence="1">
    <location>
        <begin position="15"/>
        <end position="58"/>
    </location>
</feature>
<dbReference type="EMBL" id="SLWM01000031">
    <property type="protein sequence ID" value="TCO11372.1"/>
    <property type="molecule type" value="Genomic_DNA"/>
</dbReference>
<protein>
    <submittedName>
        <fullName evidence="2">Tn3 transposase DDE domain-containing protein</fullName>
    </submittedName>
</protein>
<evidence type="ECO:0000313" key="2">
    <source>
        <dbReference type="EMBL" id="TCO11372.1"/>
    </source>
</evidence>
<dbReference type="InterPro" id="IPR002513">
    <property type="entry name" value="Tn3_Tnp_DDE_dom"/>
</dbReference>